<sequence length="169" mass="18650">MRIELHFGDITEYTADCIVNAARPSLLGGGGVDGAIHRKAGMALSEFCKTLGGCSVGEAKISPAFNLPAQNIIHTVGPRYLFKSESEIQDLKNCYLNSLEIAKKHKFKTVVFSNISTGAYGFPKDLASTISFETVTSFLLENEFPEKVIFCCYDVENLELYLNLIKEKI</sequence>
<dbReference type="SMART" id="SM00506">
    <property type="entry name" value="A1pp"/>
    <property type="match status" value="1"/>
</dbReference>
<dbReference type="InterPro" id="IPR043472">
    <property type="entry name" value="Macro_dom-like"/>
</dbReference>
<dbReference type="RefSeq" id="WP_066336490.1">
    <property type="nucleotide sequence ID" value="NZ_CP017688.1"/>
</dbReference>
<evidence type="ECO:0000313" key="3">
    <source>
        <dbReference type="Proteomes" id="UP000093510"/>
    </source>
</evidence>
<accession>A0A1B9DWF1</accession>
<dbReference type="AlphaFoldDB" id="A0A1B9DWF1"/>
<dbReference type="CDD" id="cd02908">
    <property type="entry name" value="Macro_OAADPr_deacetylase"/>
    <property type="match status" value="1"/>
</dbReference>
<dbReference type="Pfam" id="PF01661">
    <property type="entry name" value="Macro"/>
    <property type="match status" value="1"/>
</dbReference>
<evidence type="ECO:0000259" key="1">
    <source>
        <dbReference type="PROSITE" id="PS51154"/>
    </source>
</evidence>
<feature type="domain" description="Macro" evidence="1">
    <location>
        <begin position="1"/>
        <end position="169"/>
    </location>
</feature>
<dbReference type="STRING" id="1763534.GCA_001831475_01468"/>
<name>A0A1B9DWF1_9FLAO</name>
<dbReference type="Proteomes" id="UP000093510">
    <property type="component" value="Unassembled WGS sequence"/>
</dbReference>
<dbReference type="PANTHER" id="PTHR11106:SF27">
    <property type="entry name" value="MACRO DOMAIN-CONTAINING PROTEIN"/>
    <property type="match status" value="1"/>
</dbReference>
<dbReference type="SUPFAM" id="SSF52949">
    <property type="entry name" value="Macro domain-like"/>
    <property type="match status" value="1"/>
</dbReference>
<reference evidence="2 3" key="1">
    <citation type="submission" date="2016-03" db="EMBL/GenBank/DDBJ databases">
        <authorList>
            <person name="Ploux O."/>
        </authorList>
    </citation>
    <scope>NUCLEOTIDE SEQUENCE [LARGE SCALE GENOMIC DNA]</scope>
    <source>
        <strain evidence="2 3">LPB0076</strain>
    </source>
</reference>
<evidence type="ECO:0000313" key="2">
    <source>
        <dbReference type="EMBL" id="OCB74016.1"/>
    </source>
</evidence>
<protein>
    <submittedName>
        <fullName evidence="2">RNase III inhibitor</fullName>
    </submittedName>
</protein>
<dbReference type="EMBL" id="LVEP01000040">
    <property type="protein sequence ID" value="OCB74016.1"/>
    <property type="molecule type" value="Genomic_DNA"/>
</dbReference>
<dbReference type="Gene3D" id="3.40.220.10">
    <property type="entry name" value="Leucine Aminopeptidase, subunit E, domain 1"/>
    <property type="match status" value="1"/>
</dbReference>
<comment type="caution">
    <text evidence="2">The sequence shown here is derived from an EMBL/GenBank/DDBJ whole genome shotgun (WGS) entry which is preliminary data.</text>
</comment>
<dbReference type="PROSITE" id="PS51154">
    <property type="entry name" value="MACRO"/>
    <property type="match status" value="1"/>
</dbReference>
<gene>
    <name evidence="2" type="ORF">LPBF_11175</name>
</gene>
<organism evidence="2 3">
    <name type="scientific">Flavobacterium crassostreae</name>
    <dbReference type="NCBI Taxonomy" id="1763534"/>
    <lineage>
        <taxon>Bacteria</taxon>
        <taxon>Pseudomonadati</taxon>
        <taxon>Bacteroidota</taxon>
        <taxon>Flavobacteriia</taxon>
        <taxon>Flavobacteriales</taxon>
        <taxon>Flavobacteriaceae</taxon>
        <taxon>Flavobacterium</taxon>
    </lineage>
</organism>
<proteinExistence type="predicted"/>
<dbReference type="PANTHER" id="PTHR11106">
    <property type="entry name" value="GANGLIOSIDE INDUCED DIFFERENTIATION ASSOCIATED PROTEIN 2-RELATED"/>
    <property type="match status" value="1"/>
</dbReference>
<keyword evidence="3" id="KW-1185">Reference proteome</keyword>
<dbReference type="InterPro" id="IPR002589">
    <property type="entry name" value="Macro_dom"/>
</dbReference>
<dbReference type="OrthoDB" id="6194521at2"/>